<evidence type="ECO:0000256" key="5">
    <source>
        <dbReference type="ARBA" id="ARBA00022777"/>
    </source>
</evidence>
<organism evidence="17 18">
    <name type="scientific">Haemaphysalis longicornis</name>
    <name type="common">Bush tick</name>
    <dbReference type="NCBI Taxonomy" id="44386"/>
    <lineage>
        <taxon>Eukaryota</taxon>
        <taxon>Metazoa</taxon>
        <taxon>Ecdysozoa</taxon>
        <taxon>Arthropoda</taxon>
        <taxon>Chelicerata</taxon>
        <taxon>Arachnida</taxon>
        <taxon>Acari</taxon>
        <taxon>Parasitiformes</taxon>
        <taxon>Ixodida</taxon>
        <taxon>Ixodoidea</taxon>
        <taxon>Ixodidae</taxon>
        <taxon>Haemaphysalinae</taxon>
        <taxon>Haemaphysalis</taxon>
    </lineage>
</organism>
<evidence type="ECO:0000256" key="9">
    <source>
        <dbReference type="PIRSR" id="PIRSR630616-1"/>
    </source>
</evidence>
<feature type="binding site" evidence="10">
    <location>
        <begin position="156"/>
        <end position="158"/>
    </location>
    <ligand>
        <name>ATP</name>
        <dbReference type="ChEBI" id="CHEBI:30616"/>
    </ligand>
</feature>
<dbReference type="GO" id="GO:0032506">
    <property type="term" value="P:cytokinetic process"/>
    <property type="evidence" value="ECO:0007669"/>
    <property type="project" value="UniProtKB-ARBA"/>
</dbReference>
<evidence type="ECO:0000256" key="1">
    <source>
        <dbReference type="ARBA" id="ARBA00004214"/>
    </source>
</evidence>
<dbReference type="PANTHER" id="PTHR24350">
    <property type="entry name" value="SERINE/THREONINE-PROTEIN KINASE IAL-RELATED"/>
    <property type="match status" value="1"/>
</dbReference>
<evidence type="ECO:0000256" key="11">
    <source>
        <dbReference type="PIRSR" id="PIRSR630616-3"/>
    </source>
</evidence>
<dbReference type="GO" id="GO:0030261">
    <property type="term" value="P:chromosome condensation"/>
    <property type="evidence" value="ECO:0007669"/>
    <property type="project" value="UniProtKB-ARBA"/>
</dbReference>
<evidence type="ECO:0000259" key="16">
    <source>
        <dbReference type="PROSITE" id="PS50011"/>
    </source>
</evidence>
<comment type="catalytic activity">
    <reaction evidence="8 14">
        <text>L-seryl-[protein] + ATP = O-phospho-L-seryl-[protein] + ADP + H(+)</text>
        <dbReference type="Rhea" id="RHEA:17989"/>
        <dbReference type="Rhea" id="RHEA-COMP:9863"/>
        <dbReference type="Rhea" id="RHEA-COMP:11604"/>
        <dbReference type="ChEBI" id="CHEBI:15378"/>
        <dbReference type="ChEBI" id="CHEBI:29999"/>
        <dbReference type="ChEBI" id="CHEBI:30616"/>
        <dbReference type="ChEBI" id="CHEBI:83421"/>
        <dbReference type="ChEBI" id="CHEBI:456216"/>
        <dbReference type="EC" id="2.7.11.1"/>
    </reaction>
</comment>
<keyword evidence="5 14" id="KW-0418">Kinase</keyword>
<dbReference type="InterPro" id="IPR011009">
    <property type="entry name" value="Kinase-like_dom_sf"/>
</dbReference>
<dbReference type="PROSITE" id="PS00108">
    <property type="entry name" value="PROTEIN_KINASE_ST"/>
    <property type="match status" value="1"/>
</dbReference>
<dbReference type="EMBL" id="JABSTR010000001">
    <property type="protein sequence ID" value="KAH9362881.1"/>
    <property type="molecule type" value="Genomic_DNA"/>
</dbReference>
<evidence type="ECO:0000256" key="7">
    <source>
        <dbReference type="ARBA" id="ARBA00047899"/>
    </source>
</evidence>
<comment type="catalytic activity">
    <reaction evidence="7 14">
        <text>L-threonyl-[protein] + ATP = O-phospho-L-threonyl-[protein] + ADP + H(+)</text>
        <dbReference type="Rhea" id="RHEA:46608"/>
        <dbReference type="Rhea" id="RHEA-COMP:11060"/>
        <dbReference type="Rhea" id="RHEA-COMP:11605"/>
        <dbReference type="ChEBI" id="CHEBI:15378"/>
        <dbReference type="ChEBI" id="CHEBI:30013"/>
        <dbReference type="ChEBI" id="CHEBI:30616"/>
        <dbReference type="ChEBI" id="CHEBI:61977"/>
        <dbReference type="ChEBI" id="CHEBI:456216"/>
        <dbReference type="EC" id="2.7.11.1"/>
    </reaction>
</comment>
<evidence type="ECO:0000256" key="2">
    <source>
        <dbReference type="ARBA" id="ARBA00022527"/>
    </source>
</evidence>
<evidence type="ECO:0000256" key="10">
    <source>
        <dbReference type="PIRSR" id="PIRSR630616-2"/>
    </source>
</evidence>
<comment type="subcellular location">
    <subcellularLocation>
        <location evidence="1">Midbody</location>
    </subcellularLocation>
</comment>
<keyword evidence="4 10" id="KW-0547">Nucleotide-binding</keyword>
<evidence type="ECO:0000256" key="14">
    <source>
        <dbReference type="RuleBase" id="RU367134"/>
    </source>
</evidence>
<feature type="compositionally biased region" description="Low complexity" evidence="15">
    <location>
        <begin position="56"/>
        <end position="68"/>
    </location>
</feature>
<feature type="active site" description="Proton acceptor" evidence="9">
    <location>
        <position position="201"/>
    </location>
</feature>
<name>A0A9J6FKF0_HAELO</name>
<dbReference type="OrthoDB" id="377346at2759"/>
<dbReference type="GO" id="GO:0000070">
    <property type="term" value="P:mitotic sister chromatid segregation"/>
    <property type="evidence" value="ECO:0007669"/>
    <property type="project" value="UniProtKB-ARBA"/>
</dbReference>
<feature type="binding site" evidence="10">
    <location>
        <begin position="205"/>
        <end position="206"/>
    </location>
    <ligand>
        <name>ATP</name>
        <dbReference type="ChEBI" id="CHEBI:30616"/>
    </ligand>
</feature>
<feature type="domain" description="Protein kinase" evidence="16">
    <location>
        <begin position="78"/>
        <end position="328"/>
    </location>
</feature>
<evidence type="ECO:0000256" key="6">
    <source>
        <dbReference type="ARBA" id="ARBA00022840"/>
    </source>
</evidence>
<dbReference type="EC" id="2.7.11.1" evidence="14"/>
<comment type="caution">
    <text evidence="17">The sequence shown here is derived from an EMBL/GenBank/DDBJ whole genome shotgun (WGS) entry which is preliminary data.</text>
</comment>
<dbReference type="Gene3D" id="1.10.510.10">
    <property type="entry name" value="Transferase(Phosphotransferase) domain 1"/>
    <property type="match status" value="1"/>
</dbReference>
<dbReference type="GO" id="GO:0006325">
    <property type="term" value="P:chromatin organization"/>
    <property type="evidence" value="ECO:0007669"/>
    <property type="project" value="UniProtKB-ARBA"/>
</dbReference>
<feature type="binding site" evidence="10">
    <location>
        <position position="219"/>
    </location>
    <ligand>
        <name>ATP</name>
        <dbReference type="ChEBI" id="CHEBI:30616"/>
    </ligand>
</feature>
<dbReference type="Pfam" id="PF00069">
    <property type="entry name" value="Pkinase"/>
    <property type="match status" value="1"/>
</dbReference>
<evidence type="ECO:0000256" key="15">
    <source>
        <dbReference type="SAM" id="MobiDB-lite"/>
    </source>
</evidence>
<evidence type="ECO:0000256" key="4">
    <source>
        <dbReference type="ARBA" id="ARBA00022741"/>
    </source>
</evidence>
<dbReference type="SUPFAM" id="SSF56112">
    <property type="entry name" value="Protein kinase-like (PK-like)"/>
    <property type="match status" value="1"/>
</dbReference>
<dbReference type="OMA" id="RIEYFTI"/>
<reference evidence="17 18" key="1">
    <citation type="journal article" date="2020" name="Cell">
        <title>Large-Scale Comparative Analyses of Tick Genomes Elucidate Their Genetic Diversity and Vector Capacities.</title>
        <authorList>
            <consortium name="Tick Genome and Microbiome Consortium (TIGMIC)"/>
            <person name="Jia N."/>
            <person name="Wang J."/>
            <person name="Shi W."/>
            <person name="Du L."/>
            <person name="Sun Y."/>
            <person name="Zhan W."/>
            <person name="Jiang J.F."/>
            <person name="Wang Q."/>
            <person name="Zhang B."/>
            <person name="Ji P."/>
            <person name="Bell-Sakyi L."/>
            <person name="Cui X.M."/>
            <person name="Yuan T.T."/>
            <person name="Jiang B.G."/>
            <person name="Yang W.F."/>
            <person name="Lam T.T."/>
            <person name="Chang Q.C."/>
            <person name="Ding S.J."/>
            <person name="Wang X.J."/>
            <person name="Zhu J.G."/>
            <person name="Ruan X.D."/>
            <person name="Zhao L."/>
            <person name="Wei J.T."/>
            <person name="Ye R.Z."/>
            <person name="Que T.C."/>
            <person name="Du C.H."/>
            <person name="Zhou Y.H."/>
            <person name="Cheng J.X."/>
            <person name="Dai P.F."/>
            <person name="Guo W.B."/>
            <person name="Han X.H."/>
            <person name="Huang E.J."/>
            <person name="Li L.F."/>
            <person name="Wei W."/>
            <person name="Gao Y.C."/>
            <person name="Liu J.Z."/>
            <person name="Shao H.Z."/>
            <person name="Wang X."/>
            <person name="Wang C.C."/>
            <person name="Yang T.C."/>
            <person name="Huo Q.B."/>
            <person name="Li W."/>
            <person name="Chen H.Y."/>
            <person name="Chen S.E."/>
            <person name="Zhou L.G."/>
            <person name="Ni X.B."/>
            <person name="Tian J.H."/>
            <person name="Sheng Y."/>
            <person name="Liu T."/>
            <person name="Pan Y.S."/>
            <person name="Xia L.Y."/>
            <person name="Li J."/>
            <person name="Zhao F."/>
            <person name="Cao W.C."/>
        </authorList>
    </citation>
    <scope>NUCLEOTIDE SEQUENCE [LARGE SCALE GENOMIC DNA]</scope>
    <source>
        <strain evidence="17">HaeL-2018</strain>
    </source>
</reference>
<keyword evidence="6 10" id="KW-0067">ATP-binding</keyword>
<sequence>MAKEAVKRADGAWRALAGGRVCGETGETSPALELTRPAMDDKENRPPNSDADQRAQEATAGTGETAQKKNAGWRLEDFDVGRKLGTGTFGKVYMAREKKTKCKVALKVMRKSDFQGRRAQQQLRREIELQYHLRHPNILRLYGYFHDDKRIYLILEYAAGGDTFGALCEAQVFDDERSARYVYQVCKALQYCHSKKVIHRDIKPENVLLSSSDQVKLADFGWAVHAPSSRRVGVCGTVDYVPPEMLENRAHDEKADIWALGVLTYEFLVGIPTFKSSSPDATYKKIRNMDIWFPDNISDGGKDFIYRLLTKEPTRRATIEEVMSHPWITTNVEGDPQEVKL</sequence>
<dbReference type="GO" id="GO:0004674">
    <property type="term" value="F:protein serine/threonine kinase activity"/>
    <property type="evidence" value="ECO:0007669"/>
    <property type="project" value="UniProtKB-KW"/>
</dbReference>
<feature type="cross-link" description="Glycyl lysine isopeptide (Lys-Gly) (interchain with G-Cter in SUMO2)" evidence="11">
    <location>
        <position position="203"/>
    </location>
</feature>
<dbReference type="InterPro" id="IPR008271">
    <property type="entry name" value="Ser/Thr_kinase_AS"/>
</dbReference>
<evidence type="ECO:0000256" key="8">
    <source>
        <dbReference type="ARBA" id="ARBA00048679"/>
    </source>
</evidence>
<dbReference type="CDD" id="cd14007">
    <property type="entry name" value="STKc_Aurora"/>
    <property type="match status" value="1"/>
</dbReference>
<dbReference type="SMART" id="SM00220">
    <property type="entry name" value="S_TKc"/>
    <property type="match status" value="1"/>
</dbReference>
<evidence type="ECO:0000313" key="18">
    <source>
        <dbReference type="Proteomes" id="UP000821853"/>
    </source>
</evidence>
<dbReference type="AlphaFoldDB" id="A0A9J6FKF0"/>
<feature type="binding site" evidence="10 12">
    <location>
        <position position="107"/>
    </location>
    <ligand>
        <name>ATP</name>
        <dbReference type="ChEBI" id="CHEBI:30616"/>
    </ligand>
</feature>
<dbReference type="VEuPathDB" id="VectorBase:HLOH_058983"/>
<dbReference type="InterPro" id="IPR017441">
    <property type="entry name" value="Protein_kinase_ATP_BS"/>
</dbReference>
<keyword evidence="2 13" id="KW-0723">Serine/threonine-protein kinase</keyword>
<dbReference type="PROSITE" id="PS00107">
    <property type="entry name" value="PROTEIN_KINASE_ATP"/>
    <property type="match status" value="1"/>
</dbReference>
<evidence type="ECO:0000256" key="13">
    <source>
        <dbReference type="RuleBase" id="RU000304"/>
    </source>
</evidence>
<dbReference type="InterPro" id="IPR030616">
    <property type="entry name" value="Aur-like"/>
</dbReference>
<evidence type="ECO:0000256" key="12">
    <source>
        <dbReference type="PROSITE-ProRule" id="PRU10141"/>
    </source>
</evidence>
<evidence type="ECO:0000313" key="17">
    <source>
        <dbReference type="EMBL" id="KAH9362881.1"/>
    </source>
</evidence>
<accession>A0A9J6FKF0</accession>
<dbReference type="FunFam" id="1.10.510.10:FF:000235">
    <property type="entry name" value="Serine/threonine-protein kinase ark1"/>
    <property type="match status" value="1"/>
</dbReference>
<dbReference type="FunFam" id="3.30.200.20:FF:000042">
    <property type="entry name" value="Aurora kinase A"/>
    <property type="match status" value="1"/>
</dbReference>
<dbReference type="PROSITE" id="PS50011">
    <property type="entry name" value="PROTEIN_KINASE_DOM"/>
    <property type="match status" value="1"/>
</dbReference>
<dbReference type="Proteomes" id="UP000821853">
    <property type="component" value="Chromosome 1"/>
</dbReference>
<dbReference type="GO" id="GO:0030496">
    <property type="term" value="C:midbody"/>
    <property type="evidence" value="ECO:0007669"/>
    <property type="project" value="UniProtKB-SubCell"/>
</dbReference>
<proteinExistence type="inferred from homology"/>
<gene>
    <name evidence="17" type="ORF">HPB48_015156</name>
</gene>
<feature type="region of interest" description="Disordered" evidence="15">
    <location>
        <begin position="19"/>
        <end position="68"/>
    </location>
</feature>
<keyword evidence="3 14" id="KW-0808">Transferase</keyword>
<dbReference type="GO" id="GO:0005524">
    <property type="term" value="F:ATP binding"/>
    <property type="evidence" value="ECO:0007669"/>
    <property type="project" value="UniProtKB-UniRule"/>
</dbReference>
<feature type="compositionally biased region" description="Basic and acidic residues" evidence="15">
    <location>
        <begin position="38"/>
        <end position="55"/>
    </location>
</feature>
<keyword evidence="18" id="KW-1185">Reference proteome</keyword>
<dbReference type="InterPro" id="IPR000719">
    <property type="entry name" value="Prot_kinase_dom"/>
</dbReference>
<evidence type="ECO:0000256" key="3">
    <source>
        <dbReference type="ARBA" id="ARBA00022679"/>
    </source>
</evidence>
<protein>
    <recommendedName>
        <fullName evidence="14">Aurora kinase</fullName>
        <ecNumber evidence="14">2.7.11.1</ecNumber>
    </recommendedName>
</protein>
<comment type="similarity">
    <text evidence="14">Belongs to the protein kinase superfamily. Ser/Thr protein kinase family. Aurora subfamily.</text>
</comment>